<proteinExistence type="predicted"/>
<reference evidence="2 3" key="1">
    <citation type="submission" date="2020-05" db="EMBL/GenBank/DDBJ databases">
        <title>Draft genome of Flavobacterium sp. IMCC34852.</title>
        <authorList>
            <person name="Song J."/>
            <person name="Cho J.-C."/>
        </authorList>
    </citation>
    <scope>NUCLEOTIDE SEQUENCE [LARGE SCALE GENOMIC DNA]</scope>
    <source>
        <strain evidence="2 3">IMCC34852</strain>
    </source>
</reference>
<dbReference type="PROSITE" id="PS51257">
    <property type="entry name" value="PROKAR_LIPOPROTEIN"/>
    <property type="match status" value="1"/>
</dbReference>
<name>A0A7Y3VZY6_9FLAO</name>
<sequence length="161" mass="18616">MKVIKPFLLIASLTLLVSCQNKSDKQFEKLEKMNWLIGQWENTTPEGYLTETWSKTNDSTFLGQTYFIINKKDTVHNESIVLTQVNDDLIYRPTVKGQNNDEPVDFKLTSEVENVFSFENPKHDYPQKIVYKKVNDKSLIATITGKQQGKTSTESYPMQKK</sequence>
<protein>
    <recommendedName>
        <fullName evidence="1">DUF6265 domain-containing protein</fullName>
    </recommendedName>
</protein>
<dbReference type="RefSeq" id="WP_171223153.1">
    <property type="nucleotide sequence ID" value="NZ_CP121446.1"/>
</dbReference>
<dbReference type="Proteomes" id="UP000536509">
    <property type="component" value="Unassembled WGS sequence"/>
</dbReference>
<keyword evidence="3" id="KW-1185">Reference proteome</keyword>
<evidence type="ECO:0000313" key="2">
    <source>
        <dbReference type="EMBL" id="NNT72991.1"/>
    </source>
</evidence>
<accession>A0A7Y3VZY6</accession>
<evidence type="ECO:0000259" key="1">
    <source>
        <dbReference type="Pfam" id="PF19780"/>
    </source>
</evidence>
<dbReference type="InterPro" id="IPR046232">
    <property type="entry name" value="DUF6265"/>
</dbReference>
<organism evidence="2 3">
    <name type="scientific">Flavobacterium rivulicola</name>
    <dbReference type="NCBI Taxonomy" id="2732161"/>
    <lineage>
        <taxon>Bacteria</taxon>
        <taxon>Pseudomonadati</taxon>
        <taxon>Bacteroidota</taxon>
        <taxon>Flavobacteriia</taxon>
        <taxon>Flavobacteriales</taxon>
        <taxon>Flavobacteriaceae</taxon>
        <taxon>Flavobacterium</taxon>
    </lineage>
</organism>
<dbReference type="AlphaFoldDB" id="A0A7Y3VZY6"/>
<evidence type="ECO:0000313" key="3">
    <source>
        <dbReference type="Proteomes" id="UP000536509"/>
    </source>
</evidence>
<comment type="caution">
    <text evidence="2">The sequence shown here is derived from an EMBL/GenBank/DDBJ whole genome shotgun (WGS) entry which is preliminary data.</text>
</comment>
<dbReference type="EMBL" id="JABEVX010000009">
    <property type="protein sequence ID" value="NNT72991.1"/>
    <property type="molecule type" value="Genomic_DNA"/>
</dbReference>
<dbReference type="Pfam" id="PF19780">
    <property type="entry name" value="DUF6265"/>
    <property type="match status" value="1"/>
</dbReference>
<gene>
    <name evidence="2" type="ORF">HKT18_12250</name>
</gene>
<feature type="domain" description="DUF6265" evidence="1">
    <location>
        <begin position="34"/>
        <end position="144"/>
    </location>
</feature>